<protein>
    <recommendedName>
        <fullName evidence="9 10">Ferrochelatase</fullName>
        <ecNumber evidence="9 10">4.98.1.1</ecNumber>
    </recommendedName>
    <alternativeName>
        <fullName evidence="9">Heme synthase</fullName>
    </alternativeName>
    <alternativeName>
        <fullName evidence="9">Protoheme ferro-lyase</fullName>
    </alternativeName>
</protein>
<feature type="binding site" evidence="9">
    <location>
        <position position="287"/>
    </location>
    <ligand>
        <name>Fe(2+)</name>
        <dbReference type="ChEBI" id="CHEBI:29033"/>
    </ligand>
</feature>
<keyword evidence="4 9" id="KW-0408">Iron</keyword>
<keyword evidence="6 9" id="KW-0456">Lyase</keyword>
<feature type="binding site" evidence="9">
    <location>
        <position position="206"/>
    </location>
    <ligand>
        <name>Fe(2+)</name>
        <dbReference type="ChEBI" id="CHEBI:29033"/>
    </ligand>
</feature>
<accession>V9H9A1</accession>
<evidence type="ECO:0000256" key="9">
    <source>
        <dbReference type="HAMAP-Rule" id="MF_00323"/>
    </source>
</evidence>
<evidence type="ECO:0000256" key="5">
    <source>
        <dbReference type="ARBA" id="ARBA00023133"/>
    </source>
</evidence>
<evidence type="ECO:0000256" key="3">
    <source>
        <dbReference type="ARBA" id="ARBA00022723"/>
    </source>
</evidence>
<dbReference type="Proteomes" id="UP000017813">
    <property type="component" value="Unassembled WGS sequence"/>
</dbReference>
<comment type="similarity">
    <text evidence="1 9 10">Belongs to the ferrochelatase family.</text>
</comment>
<dbReference type="HOGENOM" id="CLU_018884_0_0_4"/>
<dbReference type="EC" id="4.98.1.1" evidence="9 10"/>
<dbReference type="UniPathway" id="UPA00252">
    <property type="reaction ID" value="UER00325"/>
</dbReference>
<keyword evidence="2 9" id="KW-0963">Cytoplasm</keyword>
<dbReference type="CDD" id="cd00419">
    <property type="entry name" value="Ferrochelatase_C"/>
    <property type="match status" value="1"/>
</dbReference>
<dbReference type="PANTHER" id="PTHR11108:SF1">
    <property type="entry name" value="FERROCHELATASE, MITOCHONDRIAL"/>
    <property type="match status" value="1"/>
</dbReference>
<name>V9H9A1_9NEIS</name>
<dbReference type="FunFam" id="3.40.50.1400:FF:000002">
    <property type="entry name" value="Ferrochelatase"/>
    <property type="match status" value="1"/>
</dbReference>
<evidence type="ECO:0000256" key="2">
    <source>
        <dbReference type="ARBA" id="ARBA00022490"/>
    </source>
</evidence>
<dbReference type="eggNOG" id="COG0276">
    <property type="taxonomic scope" value="Bacteria"/>
</dbReference>
<dbReference type="GO" id="GO:0004325">
    <property type="term" value="F:ferrochelatase activity"/>
    <property type="evidence" value="ECO:0007669"/>
    <property type="project" value="UniProtKB-UniRule"/>
</dbReference>
<gene>
    <name evidence="9" type="primary">hemH</name>
    <name evidence="11" type="ORF">HMPREF9021_00842</name>
</gene>
<dbReference type="Pfam" id="PF00762">
    <property type="entry name" value="Ferrochelatase"/>
    <property type="match status" value="1"/>
</dbReference>
<dbReference type="OrthoDB" id="9809741at2"/>
<evidence type="ECO:0000256" key="10">
    <source>
        <dbReference type="RuleBase" id="RU000607"/>
    </source>
</evidence>
<dbReference type="AlphaFoldDB" id="V9H9A1"/>
<comment type="function">
    <text evidence="9 10">Catalyzes the ferrous insertion into protoporphyrin IX.</text>
</comment>
<keyword evidence="5 9" id="KW-0350">Heme biosynthesis</keyword>
<evidence type="ECO:0000256" key="8">
    <source>
        <dbReference type="ARBA" id="ARBA00024536"/>
    </source>
</evidence>
<evidence type="ECO:0000256" key="4">
    <source>
        <dbReference type="ARBA" id="ARBA00023004"/>
    </source>
</evidence>
<dbReference type="RefSeq" id="WP_002641618.1">
    <property type="nucleotide sequence ID" value="NZ_CP019448.1"/>
</dbReference>
<dbReference type="PROSITE" id="PS00534">
    <property type="entry name" value="FERROCHELATASE"/>
    <property type="match status" value="1"/>
</dbReference>
<evidence type="ECO:0000256" key="7">
    <source>
        <dbReference type="ARBA" id="ARBA00023244"/>
    </source>
</evidence>
<dbReference type="CDD" id="cd03411">
    <property type="entry name" value="Ferrochelatase_N"/>
    <property type="match status" value="1"/>
</dbReference>
<reference evidence="11 12" key="2">
    <citation type="submission" date="2011-10" db="EMBL/GenBank/DDBJ databases">
        <title>The Genome Sequence of Simonsiella muelleri ATCC 29453.</title>
        <authorList>
            <consortium name="The Broad Institute Genome Sequencing Platform"/>
            <consortium name="The Broad Institute Genome Sequencing Center for Infectious Disease"/>
            <person name="Earl A."/>
            <person name="Ward D."/>
            <person name="Feldgarden M."/>
            <person name="Gevers D."/>
            <person name="Izard J."/>
            <person name="Baranova O.V."/>
            <person name="Blanton J.M."/>
            <person name="Tanner A.C."/>
            <person name="Dewhirst F."/>
            <person name="Young S.K."/>
            <person name="Zeng Q."/>
            <person name="Gargeya S."/>
            <person name="Fitzgerald M."/>
            <person name="Haas B."/>
            <person name="Abouelleil A."/>
            <person name="Alvarado L."/>
            <person name="Arachchi H.M."/>
            <person name="Berlin A."/>
            <person name="Brown A."/>
            <person name="Chapman S.B."/>
            <person name="Chen Z."/>
            <person name="Dunbar C."/>
            <person name="Freedman E."/>
            <person name="Gearin G."/>
            <person name="Goldberg J."/>
            <person name="Griggs A."/>
            <person name="Gujja S."/>
            <person name="Heiman D."/>
            <person name="Howarth C."/>
            <person name="Larson L."/>
            <person name="Lui A."/>
            <person name="MacDonald P.J.P."/>
            <person name="Montmayeur A."/>
            <person name="Murphy C."/>
            <person name="Neiman D."/>
            <person name="Pearson M."/>
            <person name="Priest M."/>
            <person name="Roberts A."/>
            <person name="Saif S."/>
            <person name="Shea T."/>
            <person name="Shenoy N."/>
            <person name="Sisk P."/>
            <person name="Stolte C."/>
            <person name="Sykes S."/>
            <person name="Wortman J."/>
            <person name="Nusbaum C."/>
            <person name="Birren B."/>
        </authorList>
    </citation>
    <scope>NUCLEOTIDE SEQUENCE [LARGE SCALE GENOMIC DNA]</scope>
    <source>
        <strain evidence="11 12">ATCC 29453</strain>
    </source>
</reference>
<sequence length="344" mass="38822">MKLYTEPELSFEQQNKIGVLLVNLGTPDAPTAEAMKPFLKRFLSDARVVELPKMLWYPILYGVVLPLRPKVSAANYARVWLKEGSPIKFFTEKQTAGVRERLPSSLFIEYAMTYSEPSIAQAIAKLKAAGVGRLLVVPLFPQYASSSSGGALDKVFKELQQQRNQMSVRTVSRFYNHEGYINALADQIHHYREQHGMGDKLMFSFHGIPLKQHQAGDSYPNECRATAKLVAEKLGLSEQDYVVSFQSRFGRGKWIEPSTQTLFNQLPRQGVKKLDVVCPGFVSDCVETMEEIAISGREEFYAAGGEVYHYIPCLNANADWLDALVDVIKENLLGWLKYDLEDLK</sequence>
<keyword evidence="3 9" id="KW-0479">Metal-binding</keyword>
<comment type="pathway">
    <text evidence="9 10">Porphyrin-containing compound metabolism; protoheme biosynthesis; protoheme from protoporphyrin-IX: step 1/1.</text>
</comment>
<comment type="subcellular location">
    <subcellularLocation>
        <location evidence="9 10">Cytoplasm</location>
    </subcellularLocation>
</comment>
<dbReference type="GO" id="GO:0006783">
    <property type="term" value="P:heme biosynthetic process"/>
    <property type="evidence" value="ECO:0007669"/>
    <property type="project" value="UniProtKB-UniRule"/>
</dbReference>
<dbReference type="InterPro" id="IPR033659">
    <property type="entry name" value="Ferrochelatase_N"/>
</dbReference>
<dbReference type="EMBL" id="ADCY02000017">
    <property type="protein sequence ID" value="EFG31571.1"/>
    <property type="molecule type" value="Genomic_DNA"/>
</dbReference>
<dbReference type="STRING" id="641147.HMPREF9021_00842"/>
<comment type="caution">
    <text evidence="11">The sequence shown here is derived from an EMBL/GenBank/DDBJ whole genome shotgun (WGS) entry which is preliminary data.</text>
</comment>
<dbReference type="GO" id="GO:0046872">
    <property type="term" value="F:metal ion binding"/>
    <property type="evidence" value="ECO:0007669"/>
    <property type="project" value="UniProtKB-KW"/>
</dbReference>
<keyword evidence="12" id="KW-1185">Reference proteome</keyword>
<evidence type="ECO:0000313" key="11">
    <source>
        <dbReference type="EMBL" id="EFG31571.1"/>
    </source>
</evidence>
<comment type="catalytic activity">
    <reaction evidence="9 10">
        <text>heme b + 2 H(+) = protoporphyrin IX + Fe(2+)</text>
        <dbReference type="Rhea" id="RHEA:22584"/>
        <dbReference type="ChEBI" id="CHEBI:15378"/>
        <dbReference type="ChEBI" id="CHEBI:29033"/>
        <dbReference type="ChEBI" id="CHEBI:57306"/>
        <dbReference type="ChEBI" id="CHEBI:60344"/>
        <dbReference type="EC" id="4.98.1.1"/>
    </reaction>
</comment>
<dbReference type="HAMAP" id="MF_00323">
    <property type="entry name" value="Ferrochelatase"/>
    <property type="match status" value="1"/>
</dbReference>
<dbReference type="Gene3D" id="3.40.50.1400">
    <property type="match status" value="2"/>
</dbReference>
<dbReference type="GO" id="GO:0005737">
    <property type="term" value="C:cytoplasm"/>
    <property type="evidence" value="ECO:0007669"/>
    <property type="project" value="UniProtKB-SubCell"/>
</dbReference>
<comment type="catalytic activity">
    <reaction evidence="8">
        <text>Fe-coproporphyrin III + 2 H(+) = coproporphyrin III + Fe(2+)</text>
        <dbReference type="Rhea" id="RHEA:49572"/>
        <dbReference type="ChEBI" id="CHEBI:15378"/>
        <dbReference type="ChEBI" id="CHEBI:29033"/>
        <dbReference type="ChEBI" id="CHEBI:68438"/>
        <dbReference type="ChEBI" id="CHEBI:131725"/>
        <dbReference type="EC" id="4.99.1.9"/>
    </reaction>
    <physiologicalReaction direction="right-to-left" evidence="8">
        <dbReference type="Rhea" id="RHEA:49574"/>
    </physiologicalReaction>
</comment>
<organism evidence="11 12">
    <name type="scientific">Simonsiella muelleri ATCC 29453</name>
    <dbReference type="NCBI Taxonomy" id="641147"/>
    <lineage>
        <taxon>Bacteria</taxon>
        <taxon>Pseudomonadati</taxon>
        <taxon>Pseudomonadota</taxon>
        <taxon>Betaproteobacteria</taxon>
        <taxon>Neisseriales</taxon>
        <taxon>Neisseriaceae</taxon>
        <taxon>Simonsiella</taxon>
    </lineage>
</organism>
<evidence type="ECO:0000313" key="12">
    <source>
        <dbReference type="Proteomes" id="UP000017813"/>
    </source>
</evidence>
<dbReference type="SUPFAM" id="SSF53800">
    <property type="entry name" value="Chelatase"/>
    <property type="match status" value="1"/>
</dbReference>
<dbReference type="InterPro" id="IPR019772">
    <property type="entry name" value="Ferrochelatase_AS"/>
</dbReference>
<dbReference type="KEGG" id="smur:BWP33_09105"/>
<dbReference type="PANTHER" id="PTHR11108">
    <property type="entry name" value="FERROCHELATASE"/>
    <property type="match status" value="1"/>
</dbReference>
<dbReference type="InterPro" id="IPR001015">
    <property type="entry name" value="Ferrochelatase"/>
</dbReference>
<dbReference type="NCBIfam" id="TIGR00109">
    <property type="entry name" value="hemH"/>
    <property type="match status" value="1"/>
</dbReference>
<evidence type="ECO:0000256" key="1">
    <source>
        <dbReference type="ARBA" id="ARBA00007718"/>
    </source>
</evidence>
<proteinExistence type="inferred from homology"/>
<reference evidence="11 12" key="1">
    <citation type="submission" date="2010-03" db="EMBL/GenBank/DDBJ databases">
        <authorList>
            <consortium name="The Broad Institute Genome Sequencing Platform"/>
            <person name="Ward D."/>
            <person name="Earl A."/>
            <person name="Feldgarden M."/>
            <person name="Gevers D."/>
            <person name="Young S."/>
            <person name="Zeng Q."/>
            <person name="Koehrsen M."/>
            <person name="Alvarado L."/>
            <person name="Berlin A.M."/>
            <person name="Borenstein D."/>
            <person name="Chapman S.B."/>
            <person name="Chen Z."/>
            <person name="Engels R."/>
            <person name="Freedman E."/>
            <person name="Gellesch M."/>
            <person name="Goldberg J."/>
            <person name="Griggs A."/>
            <person name="Gujja S."/>
            <person name="Heilman E.R."/>
            <person name="Heiman D.I."/>
            <person name="Hepburn T.A."/>
            <person name="Howarth C."/>
            <person name="Jen D."/>
            <person name="Larson L."/>
            <person name="Mehta T."/>
            <person name="Park D."/>
            <person name="Pearson M."/>
            <person name="Richards J."/>
            <person name="Roberts A."/>
            <person name="Saif S."/>
            <person name="Shea T.D."/>
            <person name="Shenoy N."/>
            <person name="Sisk P."/>
            <person name="Stolte C."/>
            <person name="Sykes S.N."/>
            <person name="Walk T."/>
            <person name="White J."/>
            <person name="Yandava C."/>
            <person name="Izard J."/>
            <person name="Baranova O.V."/>
            <person name="Blanton J.M."/>
            <person name="Tanner A.C."/>
            <person name="Dewhirst F."/>
            <person name="Haas B."/>
            <person name="Nusbaum C."/>
            <person name="Birren B."/>
        </authorList>
    </citation>
    <scope>NUCLEOTIDE SEQUENCE [LARGE SCALE GENOMIC DNA]</scope>
    <source>
        <strain evidence="11 12">ATCC 29453</strain>
    </source>
</reference>
<keyword evidence="7 9" id="KW-0627">Porphyrin biosynthesis</keyword>
<dbReference type="InterPro" id="IPR033644">
    <property type="entry name" value="Ferrochelatase_C"/>
</dbReference>
<evidence type="ECO:0000256" key="6">
    <source>
        <dbReference type="ARBA" id="ARBA00023239"/>
    </source>
</evidence>